<protein>
    <recommendedName>
        <fullName evidence="3">Peptidase S9 prolyl oligopeptidase catalytic domain-containing protein</fullName>
    </recommendedName>
</protein>
<dbReference type="OrthoDB" id="5286829at2759"/>
<evidence type="ECO:0008006" key="3">
    <source>
        <dbReference type="Google" id="ProtNLM"/>
    </source>
</evidence>
<reference evidence="2" key="1">
    <citation type="journal article" date="2017" name="Genome Biol.">
        <title>Comparative genomics reveals high biological diversity and specific adaptations in the industrially and medically important fungal genus Aspergillus.</title>
        <authorList>
            <person name="de Vries R.P."/>
            <person name="Riley R."/>
            <person name="Wiebenga A."/>
            <person name="Aguilar-Osorio G."/>
            <person name="Amillis S."/>
            <person name="Uchima C.A."/>
            <person name="Anderluh G."/>
            <person name="Asadollahi M."/>
            <person name="Askin M."/>
            <person name="Barry K."/>
            <person name="Battaglia E."/>
            <person name="Bayram O."/>
            <person name="Benocci T."/>
            <person name="Braus-Stromeyer S.A."/>
            <person name="Caldana C."/>
            <person name="Canovas D."/>
            <person name="Cerqueira G.C."/>
            <person name="Chen F."/>
            <person name="Chen W."/>
            <person name="Choi C."/>
            <person name="Clum A."/>
            <person name="Dos Santos R.A."/>
            <person name="Damasio A.R."/>
            <person name="Diallinas G."/>
            <person name="Emri T."/>
            <person name="Fekete E."/>
            <person name="Flipphi M."/>
            <person name="Freyberg S."/>
            <person name="Gallo A."/>
            <person name="Gournas C."/>
            <person name="Habgood R."/>
            <person name="Hainaut M."/>
            <person name="Harispe M.L."/>
            <person name="Henrissat B."/>
            <person name="Hilden K.S."/>
            <person name="Hope R."/>
            <person name="Hossain A."/>
            <person name="Karabika E."/>
            <person name="Karaffa L."/>
            <person name="Karanyi Z."/>
            <person name="Krasevec N."/>
            <person name="Kuo A."/>
            <person name="Kusch H."/>
            <person name="LaButti K."/>
            <person name="Lagendijk E.L."/>
            <person name="Lapidus A."/>
            <person name="Levasseur A."/>
            <person name="Lindquist E."/>
            <person name="Lipzen A."/>
            <person name="Logrieco A.F."/>
            <person name="MacCabe A."/>
            <person name="Maekelae M.R."/>
            <person name="Malavazi I."/>
            <person name="Melin P."/>
            <person name="Meyer V."/>
            <person name="Mielnichuk N."/>
            <person name="Miskei M."/>
            <person name="Molnar A.P."/>
            <person name="Mule G."/>
            <person name="Ngan C.Y."/>
            <person name="Orejas M."/>
            <person name="Orosz E."/>
            <person name="Ouedraogo J.P."/>
            <person name="Overkamp K.M."/>
            <person name="Park H.-S."/>
            <person name="Perrone G."/>
            <person name="Piumi F."/>
            <person name="Punt P.J."/>
            <person name="Ram A.F."/>
            <person name="Ramon A."/>
            <person name="Rauscher S."/>
            <person name="Record E."/>
            <person name="Riano-Pachon D.M."/>
            <person name="Robert V."/>
            <person name="Roehrig J."/>
            <person name="Ruller R."/>
            <person name="Salamov A."/>
            <person name="Salih N.S."/>
            <person name="Samson R.A."/>
            <person name="Sandor E."/>
            <person name="Sanguinetti M."/>
            <person name="Schuetze T."/>
            <person name="Sepcic K."/>
            <person name="Shelest E."/>
            <person name="Sherlock G."/>
            <person name="Sophianopoulou V."/>
            <person name="Squina F.M."/>
            <person name="Sun H."/>
            <person name="Susca A."/>
            <person name="Todd R.B."/>
            <person name="Tsang A."/>
            <person name="Unkles S.E."/>
            <person name="van de Wiele N."/>
            <person name="van Rossen-Uffink D."/>
            <person name="Oliveira J.V."/>
            <person name="Vesth T.C."/>
            <person name="Visser J."/>
            <person name="Yu J.-H."/>
            <person name="Zhou M."/>
            <person name="Andersen M.R."/>
            <person name="Archer D.B."/>
            <person name="Baker S.E."/>
            <person name="Benoit I."/>
            <person name="Brakhage A.A."/>
            <person name="Braus G.H."/>
            <person name="Fischer R."/>
            <person name="Frisvad J.C."/>
            <person name="Goldman G.H."/>
            <person name="Houbraken J."/>
            <person name="Oakley B."/>
            <person name="Pocsi I."/>
            <person name="Scazzocchio C."/>
            <person name="Seiboth B."/>
            <person name="vanKuyk P.A."/>
            <person name="Wortman J."/>
            <person name="Dyer P.S."/>
            <person name="Grigoriev I.V."/>
        </authorList>
    </citation>
    <scope>NUCLEOTIDE SEQUENCE [LARGE SCALE GENOMIC DNA]</scope>
    <source>
        <strain evidence="2">CBS 506.65</strain>
    </source>
</reference>
<dbReference type="VEuPathDB" id="FungiDB:ASPZODRAFT_133400"/>
<proteinExistence type="predicted"/>
<dbReference type="InterPro" id="IPR000801">
    <property type="entry name" value="Esterase-like"/>
</dbReference>
<gene>
    <name evidence="1" type="ORF">ASPZODRAFT_133400</name>
</gene>
<dbReference type="Gene3D" id="3.40.50.1820">
    <property type="entry name" value="alpha/beta hydrolase"/>
    <property type="match status" value="1"/>
</dbReference>
<dbReference type="InterPro" id="IPR029058">
    <property type="entry name" value="AB_hydrolase_fold"/>
</dbReference>
<dbReference type="EMBL" id="KV878344">
    <property type="protein sequence ID" value="OJJ45564.1"/>
    <property type="molecule type" value="Genomic_DNA"/>
</dbReference>
<dbReference type="Pfam" id="PF00756">
    <property type="entry name" value="Esterase"/>
    <property type="match status" value="1"/>
</dbReference>
<sequence>MSRELFPPLPTWDKEDHAAKYVDRDNMLNAWIDPDILALAGDIYAQPYPQPTRGIGCLGTYLCRLPPGYEESEERYPVLFWLHGGMQTSRSCEWALRFYGRKMDEGLMPKCIVIAPQMLPQGRYIDNYDGTRPLATIMSKDLVNAIDRRYRTIRHPSARWIEGFSMGGYGTLHVALTYPEIFGAASALAPAVLWIMEDEPVSLTTPTYGASHVFWDQAHPYYVAGVKRKEAGNMPIRVISGEKDTRLAVAIPRLVDRLRELEYNLQTQHVLGVGHYYEPLLAGVDDFAWTWWQEVAQHIVHPEN</sequence>
<dbReference type="AlphaFoldDB" id="A0A1L9SEW5"/>
<keyword evidence="2" id="KW-1185">Reference proteome</keyword>
<dbReference type="RefSeq" id="XP_022580074.1">
    <property type="nucleotide sequence ID" value="XM_022723264.1"/>
</dbReference>
<accession>A0A1L9SEW5</accession>
<dbReference type="Proteomes" id="UP000184188">
    <property type="component" value="Unassembled WGS sequence"/>
</dbReference>
<dbReference type="GeneID" id="34609729"/>
<dbReference type="InterPro" id="IPR050583">
    <property type="entry name" value="Mycobacterial_A85_antigen"/>
</dbReference>
<evidence type="ECO:0000313" key="1">
    <source>
        <dbReference type="EMBL" id="OJJ45564.1"/>
    </source>
</evidence>
<name>A0A1L9SEW5_9EURO</name>
<dbReference type="PANTHER" id="PTHR48098">
    <property type="entry name" value="ENTEROCHELIN ESTERASE-RELATED"/>
    <property type="match status" value="1"/>
</dbReference>
<evidence type="ECO:0000313" key="2">
    <source>
        <dbReference type="Proteomes" id="UP000184188"/>
    </source>
</evidence>
<organism evidence="1 2">
    <name type="scientific">Penicilliopsis zonata CBS 506.65</name>
    <dbReference type="NCBI Taxonomy" id="1073090"/>
    <lineage>
        <taxon>Eukaryota</taxon>
        <taxon>Fungi</taxon>
        <taxon>Dikarya</taxon>
        <taxon>Ascomycota</taxon>
        <taxon>Pezizomycotina</taxon>
        <taxon>Eurotiomycetes</taxon>
        <taxon>Eurotiomycetidae</taxon>
        <taxon>Eurotiales</taxon>
        <taxon>Aspergillaceae</taxon>
        <taxon>Penicilliopsis</taxon>
    </lineage>
</organism>
<dbReference type="SUPFAM" id="SSF53474">
    <property type="entry name" value="alpha/beta-Hydrolases"/>
    <property type="match status" value="1"/>
</dbReference>